<comment type="subunit">
    <text evidence="11">Homodimer. The RNAP catalytic core consists of 2 alpha, 1 beta, 1 beta' and 1 omega subunit. When a sigma factor is associated with the core the holoenzyme is formed, which can initiate transcription.</text>
</comment>
<dbReference type="InterPro" id="IPR011263">
    <property type="entry name" value="DNA-dir_RNA_pol_RpoA/D/Rpb3"/>
</dbReference>
<dbReference type="NCBIfam" id="TIGR02027">
    <property type="entry name" value="rpoA"/>
    <property type="match status" value="1"/>
</dbReference>
<protein>
    <recommendedName>
        <fullName evidence="3 11">DNA-directed RNA polymerase subunit alpha</fullName>
        <shortName evidence="11">RNAP subunit alpha</shortName>
        <ecNumber evidence="2 11">2.7.7.6</ecNumber>
    </recommendedName>
    <alternativeName>
        <fullName evidence="9 11">RNA polymerase subunit alpha</fullName>
    </alternativeName>
    <alternativeName>
        <fullName evidence="8 11">Transcriptase subunit alpha</fullName>
    </alternativeName>
</protein>
<evidence type="ECO:0000256" key="7">
    <source>
        <dbReference type="ARBA" id="ARBA00023163"/>
    </source>
</evidence>
<dbReference type="InterPro" id="IPR011773">
    <property type="entry name" value="DNA-dir_RpoA"/>
</dbReference>
<comment type="domain">
    <text evidence="11">The N-terminal domain is essential for RNAP assembly and basal transcription, whereas the C-terminal domain is involved in interaction with transcriptional regulators and with upstream promoter elements.</text>
</comment>
<evidence type="ECO:0000256" key="10">
    <source>
        <dbReference type="ARBA" id="ARBA00048552"/>
    </source>
</evidence>
<dbReference type="EMBL" id="MHLV01000028">
    <property type="protein sequence ID" value="OGZ17406.1"/>
    <property type="molecule type" value="Genomic_DNA"/>
</dbReference>
<evidence type="ECO:0000256" key="3">
    <source>
        <dbReference type="ARBA" id="ARBA00015972"/>
    </source>
</evidence>
<dbReference type="GO" id="GO:0003677">
    <property type="term" value="F:DNA binding"/>
    <property type="evidence" value="ECO:0007669"/>
    <property type="project" value="UniProtKB-UniRule"/>
</dbReference>
<keyword evidence="5 11" id="KW-0808">Transferase</keyword>
<feature type="domain" description="DNA-directed RNA polymerase RpoA/D/Rpb3-type" evidence="12">
    <location>
        <begin position="17"/>
        <end position="225"/>
    </location>
</feature>
<keyword evidence="6 11" id="KW-0548">Nucleotidyltransferase</keyword>
<evidence type="ECO:0000256" key="1">
    <source>
        <dbReference type="ARBA" id="ARBA00007123"/>
    </source>
</evidence>
<comment type="function">
    <text evidence="11">DNA-dependent RNA polymerase catalyzes the transcription of DNA into RNA using the four ribonucleoside triphosphates as substrates.</text>
</comment>
<dbReference type="STRING" id="1801660.A2Z78_00660"/>
<dbReference type="GO" id="GO:0000428">
    <property type="term" value="C:DNA-directed RNA polymerase complex"/>
    <property type="evidence" value="ECO:0007669"/>
    <property type="project" value="UniProtKB-KW"/>
</dbReference>
<dbReference type="GO" id="GO:0005737">
    <property type="term" value="C:cytoplasm"/>
    <property type="evidence" value="ECO:0007669"/>
    <property type="project" value="UniProtKB-ARBA"/>
</dbReference>
<dbReference type="Gene3D" id="2.170.120.12">
    <property type="entry name" value="DNA-directed RNA polymerase, insert domain"/>
    <property type="match status" value="1"/>
</dbReference>
<dbReference type="InterPro" id="IPR036643">
    <property type="entry name" value="RNApol_insert_sf"/>
</dbReference>
<evidence type="ECO:0000256" key="6">
    <source>
        <dbReference type="ARBA" id="ARBA00022695"/>
    </source>
</evidence>
<comment type="catalytic activity">
    <reaction evidence="10 11">
        <text>RNA(n) + a ribonucleoside 5'-triphosphate = RNA(n+1) + diphosphate</text>
        <dbReference type="Rhea" id="RHEA:21248"/>
        <dbReference type="Rhea" id="RHEA-COMP:14527"/>
        <dbReference type="Rhea" id="RHEA-COMP:17342"/>
        <dbReference type="ChEBI" id="CHEBI:33019"/>
        <dbReference type="ChEBI" id="CHEBI:61557"/>
        <dbReference type="ChEBI" id="CHEBI:140395"/>
        <dbReference type="EC" id="2.7.7.6"/>
    </reaction>
</comment>
<dbReference type="HAMAP" id="MF_00059">
    <property type="entry name" value="RNApol_bact_RpoA"/>
    <property type="match status" value="1"/>
</dbReference>
<dbReference type="InterPro" id="IPR036603">
    <property type="entry name" value="RBP11-like"/>
</dbReference>
<dbReference type="FunFam" id="2.170.120.12:FF:000001">
    <property type="entry name" value="DNA-directed RNA polymerase subunit alpha"/>
    <property type="match status" value="1"/>
</dbReference>
<reference evidence="13 14" key="1">
    <citation type="journal article" date="2016" name="Nat. Commun.">
        <title>Thousands of microbial genomes shed light on interconnected biogeochemical processes in an aquifer system.</title>
        <authorList>
            <person name="Anantharaman K."/>
            <person name="Brown C.T."/>
            <person name="Hug L.A."/>
            <person name="Sharon I."/>
            <person name="Castelle C.J."/>
            <person name="Probst A.J."/>
            <person name="Thomas B.C."/>
            <person name="Singh A."/>
            <person name="Wilkins M.J."/>
            <person name="Karaoz U."/>
            <person name="Brodie E.L."/>
            <person name="Williams K.H."/>
            <person name="Hubbard S.S."/>
            <person name="Banfield J.F."/>
        </authorList>
    </citation>
    <scope>NUCLEOTIDE SEQUENCE [LARGE SCALE GENOMIC DNA]</scope>
</reference>
<dbReference type="SUPFAM" id="SSF55257">
    <property type="entry name" value="RBP11-like subunits of RNA polymerase"/>
    <property type="match status" value="1"/>
</dbReference>
<dbReference type="InterPro" id="IPR011262">
    <property type="entry name" value="DNA-dir_RNA_pol_insert"/>
</dbReference>
<dbReference type="AlphaFoldDB" id="A0A1G2DV46"/>
<dbReference type="Pfam" id="PF01000">
    <property type="entry name" value="RNA_pol_A_bac"/>
    <property type="match status" value="1"/>
</dbReference>
<evidence type="ECO:0000256" key="4">
    <source>
        <dbReference type="ARBA" id="ARBA00022478"/>
    </source>
</evidence>
<sequence>MLPLPRPPKIIEKKGNRILFEIEALYPGYGVTVGNALRRVLLSSLSGAAVTQVKFKGIHHEFSTIPGVLEDVINIMLNLKQLRFKIFSDEPQKATLKVKGEKIIKGSDFKFPSQVKLINKDCHIATLTDKKAELEMEIQIERGLEYEPVEKRKKEKLEIGTIPIDAIYTPIRRVSYQTENMRVGERTDFDRLKFEIETDGTITPEEAFHQASEILIKHFSLFSEKIQKEISSSSEKKDEKEATPEDLIKIKVEDLKFSTRTLNALLQNNIKTLGGIIKKSEKNILQLEGMGEKGTKEIKRKLKKLNLELKP</sequence>
<dbReference type="Proteomes" id="UP000176752">
    <property type="component" value="Unassembled WGS sequence"/>
</dbReference>
<dbReference type="Pfam" id="PF01193">
    <property type="entry name" value="RNA_pol_L"/>
    <property type="match status" value="1"/>
</dbReference>
<evidence type="ECO:0000256" key="8">
    <source>
        <dbReference type="ARBA" id="ARBA00032524"/>
    </source>
</evidence>
<dbReference type="CDD" id="cd06928">
    <property type="entry name" value="RNAP_alpha_NTD"/>
    <property type="match status" value="1"/>
</dbReference>
<organism evidence="13 14">
    <name type="scientific">Candidatus Nealsonbacteria bacterium RBG_13_36_15</name>
    <dbReference type="NCBI Taxonomy" id="1801660"/>
    <lineage>
        <taxon>Bacteria</taxon>
        <taxon>Candidatus Nealsoniibacteriota</taxon>
    </lineage>
</organism>
<dbReference type="Gene3D" id="3.30.1360.10">
    <property type="entry name" value="RNA polymerase, RBP11-like subunit"/>
    <property type="match status" value="1"/>
</dbReference>
<dbReference type="SUPFAM" id="SSF56553">
    <property type="entry name" value="Insert subdomain of RNA polymerase alpha subunit"/>
    <property type="match status" value="1"/>
</dbReference>
<dbReference type="NCBIfam" id="NF003519">
    <property type="entry name" value="PRK05182.2-5"/>
    <property type="match status" value="1"/>
</dbReference>
<dbReference type="SMART" id="SM00662">
    <property type="entry name" value="RPOLD"/>
    <property type="match status" value="1"/>
</dbReference>
<dbReference type="Pfam" id="PF03118">
    <property type="entry name" value="RNA_pol_A_CTD"/>
    <property type="match status" value="1"/>
</dbReference>
<dbReference type="EC" id="2.7.7.6" evidence="2 11"/>
<proteinExistence type="inferred from homology"/>
<keyword evidence="4 11" id="KW-0240">DNA-directed RNA polymerase</keyword>
<accession>A0A1G2DV46</accession>
<feature type="region of interest" description="Alpha N-terminal domain (alpha-NTD)" evidence="11">
    <location>
        <begin position="1"/>
        <end position="228"/>
    </location>
</feature>
<dbReference type="InterPro" id="IPR011260">
    <property type="entry name" value="RNAP_asu_C"/>
</dbReference>
<gene>
    <name evidence="11" type="primary">rpoA</name>
    <name evidence="13" type="ORF">A2Z78_00660</name>
</gene>
<evidence type="ECO:0000259" key="12">
    <source>
        <dbReference type="SMART" id="SM00662"/>
    </source>
</evidence>
<evidence type="ECO:0000256" key="5">
    <source>
        <dbReference type="ARBA" id="ARBA00022679"/>
    </source>
</evidence>
<evidence type="ECO:0000256" key="11">
    <source>
        <dbReference type="HAMAP-Rule" id="MF_00059"/>
    </source>
</evidence>
<dbReference type="Gene3D" id="1.10.150.20">
    <property type="entry name" value="5' to 3' exonuclease, C-terminal subdomain"/>
    <property type="match status" value="1"/>
</dbReference>
<dbReference type="GO" id="GO:0003899">
    <property type="term" value="F:DNA-directed RNA polymerase activity"/>
    <property type="evidence" value="ECO:0007669"/>
    <property type="project" value="UniProtKB-UniRule"/>
</dbReference>
<comment type="similarity">
    <text evidence="1 11">Belongs to the RNA polymerase alpha chain family.</text>
</comment>
<evidence type="ECO:0000313" key="14">
    <source>
        <dbReference type="Proteomes" id="UP000176752"/>
    </source>
</evidence>
<feature type="region of interest" description="Alpha C-terminal domain (alpha-CTD)" evidence="11">
    <location>
        <begin position="244"/>
        <end position="311"/>
    </location>
</feature>
<dbReference type="SUPFAM" id="SSF47789">
    <property type="entry name" value="C-terminal domain of RNA polymerase alpha subunit"/>
    <property type="match status" value="1"/>
</dbReference>
<dbReference type="GO" id="GO:0046983">
    <property type="term" value="F:protein dimerization activity"/>
    <property type="evidence" value="ECO:0007669"/>
    <property type="project" value="InterPro"/>
</dbReference>
<comment type="caution">
    <text evidence="13">The sequence shown here is derived from an EMBL/GenBank/DDBJ whole genome shotgun (WGS) entry which is preliminary data.</text>
</comment>
<evidence type="ECO:0000313" key="13">
    <source>
        <dbReference type="EMBL" id="OGZ17406.1"/>
    </source>
</evidence>
<dbReference type="GO" id="GO:0006351">
    <property type="term" value="P:DNA-templated transcription"/>
    <property type="evidence" value="ECO:0007669"/>
    <property type="project" value="UniProtKB-UniRule"/>
</dbReference>
<evidence type="ECO:0000256" key="9">
    <source>
        <dbReference type="ARBA" id="ARBA00033070"/>
    </source>
</evidence>
<keyword evidence="7 11" id="KW-0804">Transcription</keyword>
<evidence type="ECO:0000256" key="2">
    <source>
        <dbReference type="ARBA" id="ARBA00012418"/>
    </source>
</evidence>
<name>A0A1G2DV46_9BACT</name>